<proteinExistence type="predicted"/>
<keyword evidence="2" id="KW-1185">Reference proteome</keyword>
<evidence type="ECO:0000313" key="1">
    <source>
        <dbReference type="EMBL" id="MFD0319310.1"/>
    </source>
</evidence>
<sequence length="121" mass="13245">MMRVMNQPPSSPRGGQWTFLTNHARVLIALARDSEARGRDVASAIGITERAVQLIVTDLEAAGYLTRTRVGRRNRYTIDPTVALRHPSEADHPVGDLLATFLHREDTPTDTDGVVPASFPG</sequence>
<dbReference type="CDD" id="cd00090">
    <property type="entry name" value="HTH_ARSR"/>
    <property type="match status" value="1"/>
</dbReference>
<evidence type="ECO:0000313" key="2">
    <source>
        <dbReference type="Proteomes" id="UP001597023"/>
    </source>
</evidence>
<gene>
    <name evidence="1" type="ORF">ACFQZ6_34870</name>
</gene>
<accession>A0ABW2WIG6</accession>
<organism evidence="1 2">
    <name type="scientific">Streptomyces flavalbus</name>
    <dbReference type="NCBI Taxonomy" id="2665155"/>
    <lineage>
        <taxon>Bacteria</taxon>
        <taxon>Bacillati</taxon>
        <taxon>Actinomycetota</taxon>
        <taxon>Actinomycetes</taxon>
        <taxon>Kitasatosporales</taxon>
        <taxon>Streptomycetaceae</taxon>
        <taxon>Streptomyces</taxon>
    </lineage>
</organism>
<dbReference type="EMBL" id="JBHTEB010000001">
    <property type="protein sequence ID" value="MFD0319310.1"/>
    <property type="molecule type" value="Genomic_DNA"/>
</dbReference>
<dbReference type="InterPro" id="IPR036390">
    <property type="entry name" value="WH_DNA-bd_sf"/>
</dbReference>
<reference evidence="2" key="1">
    <citation type="journal article" date="2019" name="Int. J. Syst. Evol. Microbiol.">
        <title>The Global Catalogue of Microorganisms (GCM) 10K type strain sequencing project: providing services to taxonomists for standard genome sequencing and annotation.</title>
        <authorList>
            <consortium name="The Broad Institute Genomics Platform"/>
            <consortium name="The Broad Institute Genome Sequencing Center for Infectious Disease"/>
            <person name="Wu L."/>
            <person name="Ma J."/>
        </authorList>
    </citation>
    <scope>NUCLEOTIDE SEQUENCE [LARGE SCALE GENOMIC DNA]</scope>
    <source>
        <strain evidence="2">CGMCC 4.7400</strain>
    </source>
</reference>
<dbReference type="Proteomes" id="UP001597023">
    <property type="component" value="Unassembled WGS sequence"/>
</dbReference>
<dbReference type="InterPro" id="IPR036388">
    <property type="entry name" value="WH-like_DNA-bd_sf"/>
</dbReference>
<dbReference type="RefSeq" id="WP_381617731.1">
    <property type="nucleotide sequence ID" value="NZ_JBHTEB010000001.1"/>
</dbReference>
<protein>
    <submittedName>
        <fullName evidence="1">Helix-turn-helix transcriptional regulator</fullName>
    </submittedName>
</protein>
<dbReference type="SUPFAM" id="SSF46785">
    <property type="entry name" value="Winged helix' DNA-binding domain"/>
    <property type="match status" value="1"/>
</dbReference>
<comment type="caution">
    <text evidence="1">The sequence shown here is derived from an EMBL/GenBank/DDBJ whole genome shotgun (WGS) entry which is preliminary data.</text>
</comment>
<dbReference type="InterPro" id="IPR011991">
    <property type="entry name" value="ArsR-like_HTH"/>
</dbReference>
<dbReference type="Gene3D" id="1.10.10.10">
    <property type="entry name" value="Winged helix-like DNA-binding domain superfamily/Winged helix DNA-binding domain"/>
    <property type="match status" value="1"/>
</dbReference>
<name>A0ABW2WIG6_9ACTN</name>